<name>G0SE56_CHATD</name>
<feature type="region of interest" description="Disordered" evidence="2">
    <location>
        <begin position="390"/>
        <end position="421"/>
    </location>
</feature>
<evidence type="ECO:0000256" key="2">
    <source>
        <dbReference type="SAM" id="MobiDB-lite"/>
    </source>
</evidence>
<dbReference type="GeneID" id="18260289"/>
<dbReference type="AlphaFoldDB" id="G0SE56"/>
<feature type="region of interest" description="Disordered" evidence="2">
    <location>
        <begin position="640"/>
        <end position="663"/>
    </location>
</feature>
<keyword evidence="1" id="KW-0175">Coiled coil</keyword>
<dbReference type="OrthoDB" id="5429395at2759"/>
<sequence length="830" mass="91599">MISGPRTWLKSNINSTTIPYETLRSPTEARLPLDFTPMAHIVSCMLDLDQDDLSPTLNYIAKVAAEQEEAFCNESLGRASPAGEKPFSWRMQQQQQQQQQTERKYQLFPVNKPTNVAPGKALDPEQAFALAMGQNGDGTTTASGLRIRIKENSLVRRRKISVPELGPMTTVHEIAMDSPTIPGHHPIHERSVSAPGNSWRAFHATNGQTCGSVLASDEKPELKPASWSQEESQKPPNEGRRPMSPKNLTPLVIPNNTSTVLCLTRQMSLNRLRSGNTSIDTPLRSAKTDDSPRARTPFTPFSATITPKSAATTTISTSTTNSTLPTPMSAPVEARASPKPWDPPTNCGIGGTQKTETIPELPATTTSMETNDNTTACPGHRRIQSESASIMERGRPRKRAETVGCASMKRSGSKRSKSSERRAFEVLPKGWKAVDAVNTLSPQEISVLQKQALQQAGRFEVLRKEDVDNLSRELRQLDERCEYLRRTYTSLRAGRRNLHTRICQYLRSPRTAKFSVESILKQEEALAELDSSIDDWITKLEQAENRRTRVRQKLLEHVAAAVTLAVPNGNGVVNLSETLQLAIGVRPLNAANNISVTPPRSPVKTTFSQPTPSPSPPPQRAAGGAHVPSTIIEQPLFEDPDIIEGDGNKVDEHEGDDGEKKPRLRRAETIRVYADTDVYALLADVEHTITNMGNNNNNNNISDARPESPSASAAIKSKVEQPQLPCLQQLQQQHQQQQQQQRPPYPPPQNPLPRPPSRNRSCDMVTGSSARKPLPISKLEERPSFASLKCGTPPPLHQQPAPPPPPAKDKRLPEEEEPIYLPATVFKPDR</sequence>
<evidence type="ECO:0000313" key="5">
    <source>
        <dbReference type="Proteomes" id="UP000008066"/>
    </source>
</evidence>
<feature type="compositionally biased region" description="Low complexity" evidence="2">
    <location>
        <begin position="721"/>
        <end position="742"/>
    </location>
</feature>
<dbReference type="KEGG" id="cthr:CTHT_0062510"/>
<feature type="region of interest" description="Disordered" evidence="2">
    <location>
        <begin position="274"/>
        <end position="354"/>
    </location>
</feature>
<feature type="coiled-coil region" evidence="1">
    <location>
        <begin position="526"/>
        <end position="560"/>
    </location>
</feature>
<dbReference type="OMA" id="EVPMDSP"/>
<feature type="compositionally biased region" description="Pro residues" evidence="2">
    <location>
        <begin position="792"/>
        <end position="806"/>
    </location>
</feature>
<dbReference type="eggNOG" id="ENOG502S13H">
    <property type="taxonomic scope" value="Eukaryota"/>
</dbReference>
<dbReference type="EMBL" id="GL988046">
    <property type="protein sequence ID" value="EGS18233.1"/>
    <property type="molecule type" value="Genomic_DNA"/>
</dbReference>
<dbReference type="STRING" id="759272.G0SE56"/>
<feature type="domain" description="Up-regulated during septation protein 1" evidence="3">
    <location>
        <begin position="446"/>
        <end position="564"/>
    </location>
</feature>
<dbReference type="PANTHER" id="PTHR14596">
    <property type="entry name" value="ZINC FINGER PROTEIN"/>
    <property type="match status" value="1"/>
</dbReference>
<gene>
    <name evidence="4" type="ORF">CTHT_0062510</name>
</gene>
<feature type="compositionally biased region" description="Basic and acidic residues" evidence="2">
    <location>
        <begin position="646"/>
        <end position="663"/>
    </location>
</feature>
<dbReference type="Pfam" id="PF15456">
    <property type="entry name" value="Uds1"/>
    <property type="match status" value="1"/>
</dbReference>
<feature type="compositionally biased region" description="Pro residues" evidence="2">
    <location>
        <begin position="743"/>
        <end position="756"/>
    </location>
</feature>
<dbReference type="GO" id="GO:0000987">
    <property type="term" value="F:cis-regulatory region sequence-specific DNA binding"/>
    <property type="evidence" value="ECO:0007669"/>
    <property type="project" value="TreeGrafter"/>
</dbReference>
<protein>
    <recommendedName>
        <fullName evidence="3">Up-regulated during septation protein 1 domain-containing protein</fullName>
    </recommendedName>
</protein>
<feature type="compositionally biased region" description="Basic and acidic residues" evidence="2">
    <location>
        <begin position="231"/>
        <end position="241"/>
    </location>
</feature>
<dbReference type="InterPro" id="IPR029191">
    <property type="entry name" value="Uds1"/>
</dbReference>
<dbReference type="GO" id="GO:0005634">
    <property type="term" value="C:nucleus"/>
    <property type="evidence" value="ECO:0007669"/>
    <property type="project" value="TreeGrafter"/>
</dbReference>
<organism evidence="5">
    <name type="scientific">Chaetomium thermophilum (strain DSM 1495 / CBS 144.50 / IMI 039719)</name>
    <name type="common">Thermochaetoides thermophila</name>
    <dbReference type="NCBI Taxonomy" id="759272"/>
    <lineage>
        <taxon>Eukaryota</taxon>
        <taxon>Fungi</taxon>
        <taxon>Dikarya</taxon>
        <taxon>Ascomycota</taxon>
        <taxon>Pezizomycotina</taxon>
        <taxon>Sordariomycetes</taxon>
        <taxon>Sordariomycetidae</taxon>
        <taxon>Sordariales</taxon>
        <taxon>Chaetomiaceae</taxon>
        <taxon>Thermochaetoides</taxon>
    </lineage>
</organism>
<feature type="compositionally biased region" description="Low complexity" evidence="2">
    <location>
        <begin position="302"/>
        <end position="329"/>
    </location>
</feature>
<reference evidence="4 5" key="1">
    <citation type="journal article" date="2011" name="Cell">
        <title>Insight into structure and assembly of the nuclear pore complex by utilizing the genome of a eukaryotic thermophile.</title>
        <authorList>
            <person name="Amlacher S."/>
            <person name="Sarges P."/>
            <person name="Flemming D."/>
            <person name="van Noort V."/>
            <person name="Kunze R."/>
            <person name="Devos D.P."/>
            <person name="Arumugam M."/>
            <person name="Bork P."/>
            <person name="Hurt E."/>
        </authorList>
    </citation>
    <scope>NUCLEOTIDE SEQUENCE [LARGE SCALE GENOMIC DNA]</scope>
    <source>
        <strain evidence="5">DSM 1495 / CBS 144.50 / IMI 039719</strain>
    </source>
</reference>
<feature type="region of interest" description="Disordered" evidence="2">
    <location>
        <begin position="592"/>
        <end position="625"/>
    </location>
</feature>
<dbReference type="Proteomes" id="UP000008066">
    <property type="component" value="Unassembled WGS sequence"/>
</dbReference>
<dbReference type="GO" id="GO:0000981">
    <property type="term" value="F:DNA-binding transcription factor activity, RNA polymerase II-specific"/>
    <property type="evidence" value="ECO:0007669"/>
    <property type="project" value="TreeGrafter"/>
</dbReference>
<dbReference type="GO" id="GO:0042594">
    <property type="term" value="P:response to starvation"/>
    <property type="evidence" value="ECO:0007669"/>
    <property type="project" value="TreeGrafter"/>
</dbReference>
<dbReference type="HOGENOM" id="CLU_013725_0_0_1"/>
<keyword evidence="5" id="KW-1185">Reference proteome</keyword>
<feature type="region of interest" description="Disordered" evidence="2">
    <location>
        <begin position="692"/>
        <end position="830"/>
    </location>
</feature>
<evidence type="ECO:0000313" key="4">
    <source>
        <dbReference type="EMBL" id="EGS18233.1"/>
    </source>
</evidence>
<feature type="region of interest" description="Disordered" evidence="2">
    <location>
        <begin position="217"/>
        <end position="252"/>
    </location>
</feature>
<evidence type="ECO:0000256" key="1">
    <source>
        <dbReference type="SAM" id="Coils"/>
    </source>
</evidence>
<proteinExistence type="predicted"/>
<evidence type="ECO:0000259" key="3">
    <source>
        <dbReference type="Pfam" id="PF15456"/>
    </source>
</evidence>
<accession>G0SE56</accession>
<dbReference type="RefSeq" id="XP_006696564.1">
    <property type="nucleotide sequence ID" value="XM_006696501.1"/>
</dbReference>
<dbReference type="PANTHER" id="PTHR14596:SF72">
    <property type="entry name" value="ZINC FINGER PROTEIN MSN2-RELATED"/>
    <property type="match status" value="1"/>
</dbReference>